<dbReference type="PANTHER" id="PTHR21355:SF0">
    <property type="entry name" value="G-PROTEIN COUPLED RECEPTOR-ASSOCIATED PROTEIN LMBRD2"/>
    <property type="match status" value="1"/>
</dbReference>
<feature type="non-terminal residue" evidence="7">
    <location>
        <position position="121"/>
    </location>
</feature>
<evidence type="ECO:0008006" key="9">
    <source>
        <dbReference type="Google" id="ProtNLM"/>
    </source>
</evidence>
<dbReference type="GO" id="GO:0016020">
    <property type="term" value="C:membrane"/>
    <property type="evidence" value="ECO:0007669"/>
    <property type="project" value="UniProtKB-SubCell"/>
</dbReference>
<dbReference type="InterPro" id="IPR006876">
    <property type="entry name" value="LMBR1-like_membr_prot"/>
</dbReference>
<proteinExistence type="inferred from homology"/>
<comment type="subcellular location">
    <subcellularLocation>
        <location evidence="1">Membrane</location>
        <topology evidence="1">Multi-pass membrane protein</topology>
    </subcellularLocation>
</comment>
<evidence type="ECO:0000313" key="8">
    <source>
        <dbReference type="Proteomes" id="UP001626550"/>
    </source>
</evidence>
<evidence type="ECO:0000256" key="1">
    <source>
        <dbReference type="ARBA" id="ARBA00004141"/>
    </source>
</evidence>
<dbReference type="Proteomes" id="UP001626550">
    <property type="component" value="Unassembled WGS sequence"/>
</dbReference>
<evidence type="ECO:0000256" key="5">
    <source>
        <dbReference type="ARBA" id="ARBA00023136"/>
    </source>
</evidence>
<keyword evidence="8" id="KW-1185">Reference proteome</keyword>
<name>A0ABD2PK75_9PLAT</name>
<organism evidence="7 8">
    <name type="scientific">Cichlidogyrus casuarinus</name>
    <dbReference type="NCBI Taxonomy" id="1844966"/>
    <lineage>
        <taxon>Eukaryota</taxon>
        <taxon>Metazoa</taxon>
        <taxon>Spiralia</taxon>
        <taxon>Lophotrochozoa</taxon>
        <taxon>Platyhelminthes</taxon>
        <taxon>Monogenea</taxon>
        <taxon>Monopisthocotylea</taxon>
        <taxon>Dactylogyridea</taxon>
        <taxon>Ancyrocephalidae</taxon>
        <taxon>Cichlidogyrus</taxon>
    </lineage>
</organism>
<keyword evidence="3 6" id="KW-0812">Transmembrane</keyword>
<keyword evidence="4 6" id="KW-1133">Transmembrane helix</keyword>
<reference evidence="7 8" key="1">
    <citation type="submission" date="2024-11" db="EMBL/GenBank/DDBJ databases">
        <title>Adaptive evolution of stress response genes in parasites aligns with host niche diversity.</title>
        <authorList>
            <person name="Hahn C."/>
            <person name="Resl P."/>
        </authorList>
    </citation>
    <scope>NUCLEOTIDE SEQUENCE [LARGE SCALE GENOMIC DNA]</scope>
    <source>
        <strain evidence="7">EGGRZ-B1_66</strain>
        <tissue evidence="7">Body</tissue>
    </source>
</reference>
<feature type="transmembrane region" description="Helical" evidence="6">
    <location>
        <begin position="55"/>
        <end position="79"/>
    </location>
</feature>
<comment type="similarity">
    <text evidence="2">Belongs to the LIMR family.</text>
</comment>
<protein>
    <recommendedName>
        <fullName evidence="9">Very-long-chain 3-oxoacyl-CoA synthase</fullName>
    </recommendedName>
</protein>
<evidence type="ECO:0000256" key="6">
    <source>
        <dbReference type="SAM" id="Phobius"/>
    </source>
</evidence>
<accession>A0ABD2PK75</accession>
<dbReference type="EMBL" id="JBJKFK010006265">
    <property type="protein sequence ID" value="KAL3307892.1"/>
    <property type="molecule type" value="Genomic_DNA"/>
</dbReference>
<comment type="caution">
    <text evidence="7">The sequence shown here is derived from an EMBL/GenBank/DDBJ whole genome shotgun (WGS) entry which is preliminary data.</text>
</comment>
<dbReference type="Pfam" id="PF04791">
    <property type="entry name" value="LMBR1"/>
    <property type="match status" value="1"/>
</dbReference>
<evidence type="ECO:0000256" key="3">
    <source>
        <dbReference type="ARBA" id="ARBA00022692"/>
    </source>
</evidence>
<evidence type="ECO:0000256" key="4">
    <source>
        <dbReference type="ARBA" id="ARBA00022989"/>
    </source>
</evidence>
<evidence type="ECO:0000313" key="7">
    <source>
        <dbReference type="EMBL" id="KAL3307892.1"/>
    </source>
</evidence>
<dbReference type="InterPro" id="IPR051584">
    <property type="entry name" value="GPCR-associated_LMBR1"/>
</dbReference>
<sequence length="121" mass="13868">MKSYTYAGDFTVLTKLRSALIDNALYYGTYLVLVAIFFVYILVKKPIPINASSIRLLIITTSNTWALFLVIIFLGYGLVQVPRSLFFTSFYKKNLSLAFCKLSSYNNELYSSKDKLVSLYR</sequence>
<gene>
    <name evidence="7" type="ORF">Ciccas_013583</name>
</gene>
<evidence type="ECO:0000256" key="2">
    <source>
        <dbReference type="ARBA" id="ARBA00010487"/>
    </source>
</evidence>
<feature type="transmembrane region" description="Helical" evidence="6">
    <location>
        <begin position="24"/>
        <end position="43"/>
    </location>
</feature>
<keyword evidence="5 6" id="KW-0472">Membrane</keyword>
<dbReference type="PANTHER" id="PTHR21355">
    <property type="entry name" value="G-PROTEIN COUPLED RECEPTOR-ASSOCIATED PROTEIN LMBRD2"/>
    <property type="match status" value="1"/>
</dbReference>
<dbReference type="AlphaFoldDB" id="A0ABD2PK75"/>